<keyword evidence="4 6" id="KW-1133">Transmembrane helix</keyword>
<feature type="transmembrane region" description="Helical" evidence="6">
    <location>
        <begin position="118"/>
        <end position="135"/>
    </location>
</feature>
<dbReference type="Proteomes" id="UP000179024">
    <property type="component" value="Unassembled WGS sequence"/>
</dbReference>
<dbReference type="AlphaFoldDB" id="A0A1F7I666"/>
<comment type="caution">
    <text evidence="8">The sequence shown here is derived from an EMBL/GenBank/DDBJ whole genome shotgun (WGS) entry which is preliminary data.</text>
</comment>
<feature type="transmembrane region" description="Helical" evidence="6">
    <location>
        <begin position="64"/>
        <end position="82"/>
    </location>
</feature>
<feature type="transmembrane region" description="Helical" evidence="6">
    <location>
        <begin position="208"/>
        <end position="230"/>
    </location>
</feature>
<feature type="transmembrane region" description="Helical" evidence="6">
    <location>
        <begin position="267"/>
        <end position="285"/>
    </location>
</feature>
<feature type="transmembrane region" description="Helical" evidence="6">
    <location>
        <begin position="88"/>
        <end position="109"/>
    </location>
</feature>
<sequence>MKNKALLAVLAAAALGGAVPVLIKVVVHSVPPMSLVFLRFLFGFLIFIPFILGKKFERKHLKKALLITMLSVANIIFFVFGIRETTPTISQTMYAGTPVIVALFSYYFLKERFSPKKIVGILIGLIGVLFIVLIPSLNRLDFKGVTLFGNLLVLAGVICYSSYFVFSKPMMKHYTPMQMTFLFVTVTLFLSTFGLSTEATTYGAWWQALTLGNVLALIYLGTIGTSFVYFLFQYATNYGTPVISSLSMYLAPVSTYIWAYVLLGEKLTPEILGGVVLVFAGAWLVSSA</sequence>
<feature type="transmembrane region" description="Helical" evidence="6">
    <location>
        <begin position="33"/>
        <end position="52"/>
    </location>
</feature>
<dbReference type="PANTHER" id="PTHR32322">
    <property type="entry name" value="INNER MEMBRANE TRANSPORTER"/>
    <property type="match status" value="1"/>
</dbReference>
<dbReference type="Gene3D" id="1.10.3730.20">
    <property type="match status" value="1"/>
</dbReference>
<evidence type="ECO:0000256" key="4">
    <source>
        <dbReference type="ARBA" id="ARBA00022989"/>
    </source>
</evidence>
<keyword evidence="3 6" id="KW-0812">Transmembrane</keyword>
<dbReference type="EMBL" id="MGAE01000042">
    <property type="protein sequence ID" value="OGK38853.1"/>
    <property type="molecule type" value="Genomic_DNA"/>
</dbReference>
<evidence type="ECO:0000256" key="1">
    <source>
        <dbReference type="ARBA" id="ARBA00004651"/>
    </source>
</evidence>
<keyword evidence="2" id="KW-1003">Cell membrane</keyword>
<dbReference type="InterPro" id="IPR050638">
    <property type="entry name" value="AA-Vitamin_Transporters"/>
</dbReference>
<dbReference type="SUPFAM" id="SSF103481">
    <property type="entry name" value="Multidrug resistance efflux transporter EmrE"/>
    <property type="match status" value="2"/>
</dbReference>
<evidence type="ECO:0000259" key="7">
    <source>
        <dbReference type="Pfam" id="PF00892"/>
    </source>
</evidence>
<protein>
    <recommendedName>
        <fullName evidence="7">EamA domain-containing protein</fullName>
    </recommendedName>
</protein>
<keyword evidence="5 6" id="KW-0472">Membrane</keyword>
<feature type="domain" description="EamA" evidence="7">
    <location>
        <begin position="4"/>
        <end position="132"/>
    </location>
</feature>
<feature type="domain" description="EamA" evidence="7">
    <location>
        <begin position="148"/>
        <end position="286"/>
    </location>
</feature>
<evidence type="ECO:0000256" key="5">
    <source>
        <dbReference type="ARBA" id="ARBA00023136"/>
    </source>
</evidence>
<proteinExistence type="predicted"/>
<feature type="transmembrane region" description="Helical" evidence="6">
    <location>
        <begin position="178"/>
        <end position="196"/>
    </location>
</feature>
<evidence type="ECO:0000313" key="9">
    <source>
        <dbReference type="Proteomes" id="UP000179024"/>
    </source>
</evidence>
<evidence type="ECO:0000256" key="3">
    <source>
        <dbReference type="ARBA" id="ARBA00022692"/>
    </source>
</evidence>
<dbReference type="Pfam" id="PF00892">
    <property type="entry name" value="EamA"/>
    <property type="match status" value="2"/>
</dbReference>
<accession>A0A1F7I666</accession>
<gene>
    <name evidence="8" type="ORF">A3F34_01165</name>
</gene>
<organism evidence="8 9">
    <name type="scientific">Candidatus Roizmanbacteria bacterium RIFCSPHIGHO2_12_FULL_44_10</name>
    <dbReference type="NCBI Taxonomy" id="1802054"/>
    <lineage>
        <taxon>Bacteria</taxon>
        <taxon>Candidatus Roizmaniibacteriota</taxon>
    </lineage>
</organism>
<name>A0A1F7I666_9BACT</name>
<evidence type="ECO:0000256" key="6">
    <source>
        <dbReference type="SAM" id="Phobius"/>
    </source>
</evidence>
<evidence type="ECO:0000256" key="2">
    <source>
        <dbReference type="ARBA" id="ARBA00022475"/>
    </source>
</evidence>
<comment type="subcellular location">
    <subcellularLocation>
        <location evidence="1">Cell membrane</location>
        <topology evidence="1">Multi-pass membrane protein</topology>
    </subcellularLocation>
</comment>
<dbReference type="PANTHER" id="PTHR32322:SF18">
    <property type="entry name" value="S-ADENOSYLMETHIONINE_S-ADENOSYLHOMOCYSTEINE TRANSPORTER"/>
    <property type="match status" value="1"/>
</dbReference>
<evidence type="ECO:0000313" key="8">
    <source>
        <dbReference type="EMBL" id="OGK38853.1"/>
    </source>
</evidence>
<dbReference type="GO" id="GO:0005886">
    <property type="term" value="C:plasma membrane"/>
    <property type="evidence" value="ECO:0007669"/>
    <property type="project" value="UniProtKB-SubCell"/>
</dbReference>
<feature type="transmembrane region" description="Helical" evidence="6">
    <location>
        <begin position="242"/>
        <end position="261"/>
    </location>
</feature>
<dbReference type="InterPro" id="IPR037185">
    <property type="entry name" value="EmrE-like"/>
</dbReference>
<reference evidence="8 9" key="1">
    <citation type="journal article" date="2016" name="Nat. Commun.">
        <title>Thousands of microbial genomes shed light on interconnected biogeochemical processes in an aquifer system.</title>
        <authorList>
            <person name="Anantharaman K."/>
            <person name="Brown C.T."/>
            <person name="Hug L.A."/>
            <person name="Sharon I."/>
            <person name="Castelle C.J."/>
            <person name="Probst A.J."/>
            <person name="Thomas B.C."/>
            <person name="Singh A."/>
            <person name="Wilkins M.J."/>
            <person name="Karaoz U."/>
            <person name="Brodie E.L."/>
            <person name="Williams K.H."/>
            <person name="Hubbard S.S."/>
            <person name="Banfield J.F."/>
        </authorList>
    </citation>
    <scope>NUCLEOTIDE SEQUENCE [LARGE SCALE GENOMIC DNA]</scope>
</reference>
<feature type="transmembrane region" description="Helical" evidence="6">
    <location>
        <begin position="147"/>
        <end position="166"/>
    </location>
</feature>
<dbReference type="InterPro" id="IPR000620">
    <property type="entry name" value="EamA_dom"/>
</dbReference>